<organism evidence="2 3">
    <name type="scientific">Thermincola potens (strain JR)</name>
    <dbReference type="NCBI Taxonomy" id="635013"/>
    <lineage>
        <taxon>Bacteria</taxon>
        <taxon>Bacillati</taxon>
        <taxon>Bacillota</taxon>
        <taxon>Clostridia</taxon>
        <taxon>Eubacteriales</taxon>
        <taxon>Thermincolaceae</taxon>
        <taxon>Thermincola</taxon>
    </lineage>
</organism>
<accession>D5XA10</accession>
<feature type="domain" description="Heme NO-binding" evidence="1">
    <location>
        <begin position="2"/>
        <end position="161"/>
    </location>
</feature>
<dbReference type="HOGENOM" id="CLU_079260_2_0_9"/>
<dbReference type="InterPro" id="IPR011644">
    <property type="entry name" value="Heme_NO-bd"/>
</dbReference>
<dbReference type="GO" id="GO:0020037">
    <property type="term" value="F:heme binding"/>
    <property type="evidence" value="ECO:0007669"/>
    <property type="project" value="InterPro"/>
</dbReference>
<proteinExistence type="predicted"/>
<dbReference type="AlphaFoldDB" id="D5XA10"/>
<dbReference type="Proteomes" id="UP000002377">
    <property type="component" value="Chromosome"/>
</dbReference>
<name>D5XA10_THEPJ</name>
<protein>
    <submittedName>
        <fullName evidence="2">Heme NO binding domain protein</fullName>
    </submittedName>
</protein>
<dbReference type="KEGG" id="tjr:TherJR_2300"/>
<dbReference type="SUPFAM" id="SSF111126">
    <property type="entry name" value="Ligand-binding domain in the NO signalling and Golgi transport"/>
    <property type="match status" value="1"/>
</dbReference>
<gene>
    <name evidence="2" type="ordered locus">TherJR_2300</name>
</gene>
<dbReference type="RefSeq" id="WP_013121143.1">
    <property type="nucleotide sequence ID" value="NC_014152.1"/>
</dbReference>
<evidence type="ECO:0000313" key="2">
    <source>
        <dbReference type="EMBL" id="ADG83143.1"/>
    </source>
</evidence>
<dbReference type="InterPro" id="IPR038158">
    <property type="entry name" value="H-NOX_domain_sf"/>
</dbReference>
<evidence type="ECO:0000313" key="3">
    <source>
        <dbReference type="Proteomes" id="UP000002377"/>
    </source>
</evidence>
<dbReference type="PANTHER" id="PTHR45655">
    <property type="entry name" value="GUANYLATE CYCLASE SOLUBLE SUBUNIT BETA-2"/>
    <property type="match status" value="1"/>
</dbReference>
<dbReference type="STRING" id="635013.TherJR_2300"/>
<dbReference type="OrthoDB" id="1660488at2"/>
<dbReference type="EMBL" id="CP002028">
    <property type="protein sequence ID" value="ADG83143.1"/>
    <property type="molecule type" value="Genomic_DNA"/>
</dbReference>
<reference evidence="2 3" key="1">
    <citation type="submission" date="2010-05" db="EMBL/GenBank/DDBJ databases">
        <title>Complete sequence of Thermincola sp. JR.</title>
        <authorList>
            <consortium name="US DOE Joint Genome Institute"/>
            <person name="Lucas S."/>
            <person name="Copeland A."/>
            <person name="Lapidus A."/>
            <person name="Cheng J.-F."/>
            <person name="Bruce D."/>
            <person name="Goodwin L."/>
            <person name="Pitluck S."/>
            <person name="Chertkov O."/>
            <person name="Detter J.C."/>
            <person name="Han C."/>
            <person name="Tapia R."/>
            <person name="Land M."/>
            <person name="Hauser L."/>
            <person name="Kyrpides N."/>
            <person name="Mikhailova N."/>
            <person name="Hazen T.C."/>
            <person name="Woyke T."/>
        </authorList>
    </citation>
    <scope>NUCLEOTIDE SEQUENCE [LARGE SCALE GENOMIC DNA]</scope>
    <source>
        <strain evidence="2 3">JR</strain>
    </source>
</reference>
<keyword evidence="3" id="KW-1185">Reference proteome</keyword>
<evidence type="ECO:0000259" key="1">
    <source>
        <dbReference type="Pfam" id="PF07700"/>
    </source>
</evidence>
<dbReference type="PANTHER" id="PTHR45655:SF13">
    <property type="entry name" value="SOLUBLE GUANYLATE CYCLASE GCY-32-RELATED"/>
    <property type="match status" value="1"/>
</dbReference>
<dbReference type="Pfam" id="PF07700">
    <property type="entry name" value="HNOB"/>
    <property type="match status" value="1"/>
</dbReference>
<dbReference type="Gene3D" id="3.90.1520.10">
    <property type="entry name" value="H-NOX domain"/>
    <property type="match status" value="1"/>
</dbReference>
<dbReference type="eggNOG" id="COG0840">
    <property type="taxonomic scope" value="Bacteria"/>
</dbReference>
<dbReference type="InterPro" id="IPR024096">
    <property type="entry name" value="NO_sig/Golgi_transp_ligand-bd"/>
</dbReference>
<sequence length="173" mass="19769">MKGTIVNCLGELVSSKFGKDKWEQALEIAGLNKNAMFMVFADIDDAQVMKVVQSVCKVLNITLEQAADAFGDYWVNVYSQKLYGHYYKKYTNAKDFLLSMDSVHEAMTKSMVNSAPPRFSYEIVNEKTIIINYKSKRNLIQFLVGLIKGVGNYYKENLRVKLLNNNRVEVVFP</sequence>